<feature type="region of interest" description="Disordered" evidence="1">
    <location>
        <begin position="137"/>
        <end position="188"/>
    </location>
</feature>
<sequence length="188" mass="20857">MLPARVPARSAGQFNVLVLVDELGTRSVLLPSVAQSLYCPHAVRECFWEQNDPPQSSPEGAGPSQRRQSLLGNDHAWRHLHRLSHCVHLHDSDLLFAPVEHADFYVCRAKLRPQVAVHSHVLPSVCPAVEHTVLPHDAEPVHSDNGPHRGLDKSRSDHRRDGQLSDPARLQLHDPAAVFAQEGRQAGR</sequence>
<dbReference type="EMBL" id="HBUE01006595">
    <property type="protein sequence ID" value="CAG6446276.1"/>
    <property type="molecule type" value="Transcribed_RNA"/>
</dbReference>
<organism evidence="2">
    <name type="scientific">Culex pipiens</name>
    <name type="common">House mosquito</name>
    <dbReference type="NCBI Taxonomy" id="7175"/>
    <lineage>
        <taxon>Eukaryota</taxon>
        <taxon>Metazoa</taxon>
        <taxon>Ecdysozoa</taxon>
        <taxon>Arthropoda</taxon>
        <taxon>Hexapoda</taxon>
        <taxon>Insecta</taxon>
        <taxon>Pterygota</taxon>
        <taxon>Neoptera</taxon>
        <taxon>Endopterygota</taxon>
        <taxon>Diptera</taxon>
        <taxon>Nematocera</taxon>
        <taxon>Culicoidea</taxon>
        <taxon>Culicidae</taxon>
        <taxon>Culicinae</taxon>
        <taxon>Culicini</taxon>
        <taxon>Culex</taxon>
        <taxon>Culex</taxon>
    </lineage>
</organism>
<dbReference type="EMBL" id="HBUE01006598">
    <property type="protein sequence ID" value="CAG6446280.1"/>
    <property type="molecule type" value="Transcribed_RNA"/>
</dbReference>
<accession>A0A8D8ET42</accession>
<protein>
    <submittedName>
        <fullName evidence="2">(northern house mosquito) hypothetical protein</fullName>
    </submittedName>
</protein>
<evidence type="ECO:0000313" key="2">
    <source>
        <dbReference type="EMBL" id="CAG6446276.1"/>
    </source>
</evidence>
<dbReference type="AlphaFoldDB" id="A0A8D8ET42"/>
<reference evidence="2" key="1">
    <citation type="submission" date="2021-05" db="EMBL/GenBank/DDBJ databases">
        <authorList>
            <person name="Alioto T."/>
            <person name="Alioto T."/>
            <person name="Gomez Garrido J."/>
        </authorList>
    </citation>
    <scope>NUCLEOTIDE SEQUENCE</scope>
</reference>
<name>A0A8D8ET42_CULPI</name>
<feature type="compositionally biased region" description="Basic and acidic residues" evidence="1">
    <location>
        <begin position="137"/>
        <end position="163"/>
    </location>
</feature>
<evidence type="ECO:0000256" key="1">
    <source>
        <dbReference type="SAM" id="MobiDB-lite"/>
    </source>
</evidence>
<proteinExistence type="predicted"/>